<feature type="region of interest" description="Disordered" evidence="1">
    <location>
        <begin position="1"/>
        <end position="22"/>
    </location>
</feature>
<accession>A0A2R6S5E9</accession>
<name>A0A2R6S5E9_9APHY</name>
<reference evidence="2 3" key="1">
    <citation type="submission" date="2018-02" db="EMBL/GenBank/DDBJ databases">
        <title>Genome sequence of the basidiomycete white-rot fungus Phlebia centrifuga.</title>
        <authorList>
            <person name="Granchi Z."/>
            <person name="Peng M."/>
            <person name="de Vries R.P."/>
            <person name="Hilden K."/>
            <person name="Makela M.R."/>
            <person name="Grigoriev I."/>
            <person name="Riley R."/>
        </authorList>
    </citation>
    <scope>NUCLEOTIDE SEQUENCE [LARGE SCALE GENOMIC DNA]</scope>
    <source>
        <strain evidence="2 3">FBCC195</strain>
    </source>
</reference>
<comment type="caution">
    <text evidence="2">The sequence shown here is derived from an EMBL/GenBank/DDBJ whole genome shotgun (WGS) entry which is preliminary data.</text>
</comment>
<evidence type="ECO:0000313" key="2">
    <source>
        <dbReference type="EMBL" id="PSS37496.1"/>
    </source>
</evidence>
<keyword evidence="3" id="KW-1185">Reference proteome</keyword>
<proteinExistence type="predicted"/>
<sequence>MHYPHGETYDLLPIASPHASNSGEGRRFIGIVCPGADLYAVPETSTCSIGVSGSSSPVDRAGKPTRHHSRGREMIEVRPIHE</sequence>
<protein>
    <submittedName>
        <fullName evidence="2">Uncharacterized protein</fullName>
    </submittedName>
</protein>
<feature type="region of interest" description="Disordered" evidence="1">
    <location>
        <begin position="49"/>
        <end position="82"/>
    </location>
</feature>
<dbReference type="Proteomes" id="UP000186601">
    <property type="component" value="Unassembled WGS sequence"/>
</dbReference>
<evidence type="ECO:0000313" key="3">
    <source>
        <dbReference type="Proteomes" id="UP000186601"/>
    </source>
</evidence>
<dbReference type="EMBL" id="MLYV02000042">
    <property type="protein sequence ID" value="PSS37496.1"/>
    <property type="molecule type" value="Genomic_DNA"/>
</dbReference>
<feature type="compositionally biased region" description="Basic and acidic residues" evidence="1">
    <location>
        <begin position="71"/>
        <end position="82"/>
    </location>
</feature>
<evidence type="ECO:0000256" key="1">
    <source>
        <dbReference type="SAM" id="MobiDB-lite"/>
    </source>
</evidence>
<organism evidence="2 3">
    <name type="scientific">Hermanssonia centrifuga</name>
    <dbReference type="NCBI Taxonomy" id="98765"/>
    <lineage>
        <taxon>Eukaryota</taxon>
        <taxon>Fungi</taxon>
        <taxon>Dikarya</taxon>
        <taxon>Basidiomycota</taxon>
        <taxon>Agaricomycotina</taxon>
        <taxon>Agaricomycetes</taxon>
        <taxon>Polyporales</taxon>
        <taxon>Meruliaceae</taxon>
        <taxon>Hermanssonia</taxon>
    </lineage>
</organism>
<gene>
    <name evidence="2" type="ORF">PHLCEN_2v703</name>
</gene>
<dbReference type="AlphaFoldDB" id="A0A2R6S5E9"/>